<feature type="domain" description="HTH merR-type" evidence="2">
    <location>
        <begin position="11"/>
        <end position="80"/>
    </location>
</feature>
<dbReference type="GO" id="GO:0003677">
    <property type="term" value="F:DNA binding"/>
    <property type="evidence" value="ECO:0007669"/>
    <property type="project" value="UniProtKB-KW"/>
</dbReference>
<protein>
    <submittedName>
        <fullName evidence="3">MerR family transcriptional regulator</fullName>
    </submittedName>
</protein>
<keyword evidence="1" id="KW-0238">DNA-binding</keyword>
<dbReference type="SMART" id="SM00422">
    <property type="entry name" value="HTH_MERR"/>
    <property type="match status" value="1"/>
</dbReference>
<dbReference type="PROSITE" id="PS50937">
    <property type="entry name" value="HTH_MERR_2"/>
    <property type="match status" value="1"/>
</dbReference>
<evidence type="ECO:0000313" key="3">
    <source>
        <dbReference type="EMBL" id="TLS54244.1"/>
    </source>
</evidence>
<dbReference type="Proteomes" id="UP000309676">
    <property type="component" value="Unassembled WGS sequence"/>
</dbReference>
<dbReference type="PANTHER" id="PTHR30204:SF95">
    <property type="entry name" value="HTH-TYPE TRANSCRIPTIONAL REGULATOR CUER"/>
    <property type="match status" value="1"/>
</dbReference>
<dbReference type="PANTHER" id="PTHR30204">
    <property type="entry name" value="REDOX-CYCLING DRUG-SENSING TRANSCRIPTIONAL ACTIVATOR SOXR"/>
    <property type="match status" value="1"/>
</dbReference>
<dbReference type="InterPro" id="IPR000551">
    <property type="entry name" value="MerR-type_HTH_dom"/>
</dbReference>
<sequence length="151" mass="16990">MRGDAGGDKKLFKIGELAALCEVSPRTIDYYTKIGLIEPTERSTTNYRLYGNETLQQLKRIEWLKQQKLSLEEIKDLLLKNGKVSSEEAVTDRLTALQLHMMQLEREAKAIAPILEQLKPKQARNLLKSLSPQTAACIEALLLLIGKGPLM</sequence>
<dbReference type="GO" id="GO:0003700">
    <property type="term" value="F:DNA-binding transcription factor activity"/>
    <property type="evidence" value="ECO:0007669"/>
    <property type="project" value="InterPro"/>
</dbReference>
<evidence type="ECO:0000313" key="4">
    <source>
        <dbReference type="Proteomes" id="UP000309676"/>
    </source>
</evidence>
<organism evidence="3 4">
    <name type="scientific">Paenibacillus antri</name>
    <dbReference type="NCBI Taxonomy" id="2582848"/>
    <lineage>
        <taxon>Bacteria</taxon>
        <taxon>Bacillati</taxon>
        <taxon>Bacillota</taxon>
        <taxon>Bacilli</taxon>
        <taxon>Bacillales</taxon>
        <taxon>Paenibacillaceae</taxon>
        <taxon>Paenibacillus</taxon>
    </lineage>
</organism>
<dbReference type="EMBL" id="VCIW01000001">
    <property type="protein sequence ID" value="TLS54244.1"/>
    <property type="molecule type" value="Genomic_DNA"/>
</dbReference>
<dbReference type="Pfam" id="PF13411">
    <property type="entry name" value="MerR_1"/>
    <property type="match status" value="1"/>
</dbReference>
<dbReference type="SUPFAM" id="SSF46955">
    <property type="entry name" value="Putative DNA-binding domain"/>
    <property type="match status" value="1"/>
</dbReference>
<dbReference type="InterPro" id="IPR047057">
    <property type="entry name" value="MerR_fam"/>
</dbReference>
<accession>A0A5R9GKS7</accession>
<evidence type="ECO:0000259" key="2">
    <source>
        <dbReference type="PROSITE" id="PS50937"/>
    </source>
</evidence>
<dbReference type="AlphaFoldDB" id="A0A5R9GKS7"/>
<comment type="caution">
    <text evidence="3">The sequence shown here is derived from an EMBL/GenBank/DDBJ whole genome shotgun (WGS) entry which is preliminary data.</text>
</comment>
<name>A0A5R9GKS7_9BACL</name>
<dbReference type="Gene3D" id="1.10.1660.10">
    <property type="match status" value="1"/>
</dbReference>
<dbReference type="OrthoDB" id="166060at2"/>
<evidence type="ECO:0000256" key="1">
    <source>
        <dbReference type="ARBA" id="ARBA00023125"/>
    </source>
</evidence>
<gene>
    <name evidence="3" type="ORF">FE782_02545</name>
</gene>
<keyword evidence="4" id="KW-1185">Reference proteome</keyword>
<dbReference type="RefSeq" id="WP_138192169.1">
    <property type="nucleotide sequence ID" value="NZ_VCIW01000001.1"/>
</dbReference>
<reference evidence="3 4" key="1">
    <citation type="submission" date="2019-05" db="EMBL/GenBank/DDBJ databases">
        <authorList>
            <person name="Narsing Rao M.P."/>
            <person name="Li W.J."/>
        </authorList>
    </citation>
    <scope>NUCLEOTIDE SEQUENCE [LARGE SCALE GENOMIC DNA]</scope>
    <source>
        <strain evidence="3 4">SYSU_K30003</strain>
    </source>
</reference>
<dbReference type="InterPro" id="IPR009061">
    <property type="entry name" value="DNA-bd_dom_put_sf"/>
</dbReference>
<proteinExistence type="predicted"/>